<feature type="active site" description="Proton acceptor" evidence="7">
    <location>
        <position position="19"/>
    </location>
</feature>
<dbReference type="EC" id="3.1.1.29" evidence="1 7"/>
<evidence type="ECO:0000313" key="11">
    <source>
        <dbReference type="Proteomes" id="UP001596108"/>
    </source>
</evidence>
<protein>
    <recommendedName>
        <fullName evidence="6 7">Peptidyl-tRNA hydrolase</fullName>
        <shortName evidence="7">Pth</shortName>
        <ecNumber evidence="1 7">3.1.1.29</ecNumber>
    </recommendedName>
</protein>
<evidence type="ECO:0000256" key="9">
    <source>
        <dbReference type="RuleBase" id="RU004320"/>
    </source>
</evidence>
<comment type="subunit">
    <text evidence="7">Monomer.</text>
</comment>
<name>A0ABW0QZZ2_9BACL</name>
<keyword evidence="3 7" id="KW-0378">Hydrolase</keyword>
<dbReference type="HAMAP" id="MF_00083">
    <property type="entry name" value="Pept_tRNA_hydro_bact"/>
    <property type="match status" value="1"/>
</dbReference>
<evidence type="ECO:0000256" key="1">
    <source>
        <dbReference type="ARBA" id="ARBA00013260"/>
    </source>
</evidence>
<evidence type="ECO:0000256" key="6">
    <source>
        <dbReference type="ARBA" id="ARBA00050038"/>
    </source>
</evidence>
<dbReference type="CDD" id="cd00462">
    <property type="entry name" value="PTH"/>
    <property type="match status" value="1"/>
</dbReference>
<sequence length="195" mass="21297">MKWIVGLGNPGTAYANTRHNVGFMVIDELARRHGADVGNNKCKALTGEARIGGEKVALLKPMTYMNLSGESVRAFMDYYKVKLEDLIVVYDDLDTEVGRIRLRYQGSAGGHNGIKSIIQHTGTQTFNRVRIGISRPKPGVVISDYVLSPFAKAEQAEVRRMVEEACDAIEHAIGHPFEQTMAKFNTAGGTGSAQA</sequence>
<comment type="catalytic activity">
    <reaction evidence="7 8">
        <text>an N-acyl-L-alpha-aminoacyl-tRNA + H2O = an N-acyl-L-amino acid + a tRNA + H(+)</text>
        <dbReference type="Rhea" id="RHEA:54448"/>
        <dbReference type="Rhea" id="RHEA-COMP:10123"/>
        <dbReference type="Rhea" id="RHEA-COMP:13883"/>
        <dbReference type="ChEBI" id="CHEBI:15377"/>
        <dbReference type="ChEBI" id="CHEBI:15378"/>
        <dbReference type="ChEBI" id="CHEBI:59874"/>
        <dbReference type="ChEBI" id="CHEBI:78442"/>
        <dbReference type="ChEBI" id="CHEBI:138191"/>
        <dbReference type="EC" id="3.1.1.29"/>
    </reaction>
</comment>
<proteinExistence type="inferred from homology"/>
<feature type="binding site" evidence="7">
    <location>
        <position position="112"/>
    </location>
    <ligand>
        <name>tRNA</name>
        <dbReference type="ChEBI" id="CHEBI:17843"/>
    </ligand>
</feature>
<gene>
    <name evidence="7 10" type="primary">pth</name>
    <name evidence="10" type="ORF">ACFPQ4_11180</name>
</gene>
<comment type="caution">
    <text evidence="10">The sequence shown here is derived from an EMBL/GenBank/DDBJ whole genome shotgun (WGS) entry which is preliminary data.</text>
</comment>
<dbReference type="InterPro" id="IPR018171">
    <property type="entry name" value="Pept_tRNA_hydro_CS"/>
</dbReference>
<keyword evidence="7" id="KW-0963">Cytoplasm</keyword>
<comment type="similarity">
    <text evidence="5 7 9">Belongs to the PTH family.</text>
</comment>
<dbReference type="PROSITE" id="PS01196">
    <property type="entry name" value="PEPT_TRNA_HYDROL_2"/>
    <property type="match status" value="1"/>
</dbReference>
<evidence type="ECO:0000256" key="3">
    <source>
        <dbReference type="ARBA" id="ARBA00022801"/>
    </source>
</evidence>
<evidence type="ECO:0000256" key="7">
    <source>
        <dbReference type="HAMAP-Rule" id="MF_00083"/>
    </source>
</evidence>
<comment type="function">
    <text evidence="7">Hydrolyzes ribosome-free peptidyl-tRNAs (with 1 or more amino acids incorporated), which drop off the ribosome during protein synthesis, or as a result of ribosome stalling.</text>
</comment>
<reference evidence="11" key="1">
    <citation type="journal article" date="2019" name="Int. J. Syst. Evol. Microbiol.">
        <title>The Global Catalogue of Microorganisms (GCM) 10K type strain sequencing project: providing services to taxonomists for standard genome sequencing and annotation.</title>
        <authorList>
            <consortium name="The Broad Institute Genomics Platform"/>
            <consortium name="The Broad Institute Genome Sequencing Center for Infectious Disease"/>
            <person name="Wu L."/>
            <person name="Ma J."/>
        </authorList>
    </citation>
    <scope>NUCLEOTIDE SEQUENCE [LARGE SCALE GENOMIC DNA]</scope>
    <source>
        <strain evidence="11">CGMCC 1.18578</strain>
    </source>
</reference>
<feature type="binding site" evidence="7">
    <location>
        <position position="64"/>
    </location>
    <ligand>
        <name>tRNA</name>
        <dbReference type="ChEBI" id="CHEBI:17843"/>
    </ligand>
</feature>
<dbReference type="InterPro" id="IPR036416">
    <property type="entry name" value="Pept_tRNA_hydro_sf"/>
</dbReference>
<feature type="site" description="Stabilizes the basic form of H active site to accept a proton" evidence="7">
    <location>
        <position position="91"/>
    </location>
</feature>
<organism evidence="10 11">
    <name type="scientific">Cohnella yongneupensis</name>
    <dbReference type="NCBI Taxonomy" id="425006"/>
    <lineage>
        <taxon>Bacteria</taxon>
        <taxon>Bacillati</taxon>
        <taxon>Bacillota</taxon>
        <taxon>Bacilli</taxon>
        <taxon>Bacillales</taxon>
        <taxon>Paenibacillaceae</taxon>
        <taxon>Cohnella</taxon>
    </lineage>
</organism>
<comment type="function">
    <text evidence="7">Catalyzes the release of premature peptidyl moieties from peptidyl-tRNA molecules trapped in stalled 50S ribosomal subunits, and thus maintains levels of free tRNAs and 50S ribosomes.</text>
</comment>
<dbReference type="PANTHER" id="PTHR17224">
    <property type="entry name" value="PEPTIDYL-TRNA HYDROLASE"/>
    <property type="match status" value="1"/>
</dbReference>
<dbReference type="SUPFAM" id="SSF53178">
    <property type="entry name" value="Peptidyl-tRNA hydrolase-like"/>
    <property type="match status" value="1"/>
</dbReference>
<evidence type="ECO:0000256" key="2">
    <source>
        <dbReference type="ARBA" id="ARBA00022555"/>
    </source>
</evidence>
<feature type="binding site" evidence="7">
    <location>
        <position position="66"/>
    </location>
    <ligand>
        <name>tRNA</name>
        <dbReference type="ChEBI" id="CHEBI:17843"/>
    </ligand>
</feature>
<dbReference type="InterPro" id="IPR001328">
    <property type="entry name" value="Pept_tRNA_hydro"/>
</dbReference>
<dbReference type="Pfam" id="PF01195">
    <property type="entry name" value="Pept_tRNA_hydro"/>
    <property type="match status" value="1"/>
</dbReference>
<dbReference type="Gene3D" id="3.40.50.1470">
    <property type="entry name" value="Peptidyl-tRNA hydrolase"/>
    <property type="match status" value="1"/>
</dbReference>
<dbReference type="RefSeq" id="WP_378111935.1">
    <property type="nucleotide sequence ID" value="NZ_JBHSNC010000035.1"/>
</dbReference>
<keyword evidence="2 7" id="KW-0820">tRNA-binding</keyword>
<comment type="subcellular location">
    <subcellularLocation>
        <location evidence="7">Cytoplasm</location>
    </subcellularLocation>
</comment>
<keyword evidence="4 7" id="KW-0694">RNA-binding</keyword>
<evidence type="ECO:0000313" key="10">
    <source>
        <dbReference type="EMBL" id="MFC5530003.1"/>
    </source>
</evidence>
<evidence type="ECO:0000256" key="8">
    <source>
        <dbReference type="RuleBase" id="RU000673"/>
    </source>
</evidence>
<dbReference type="GO" id="GO:0004045">
    <property type="term" value="F:peptidyl-tRNA hydrolase activity"/>
    <property type="evidence" value="ECO:0007669"/>
    <property type="project" value="UniProtKB-EC"/>
</dbReference>
<evidence type="ECO:0000256" key="5">
    <source>
        <dbReference type="ARBA" id="ARBA00038063"/>
    </source>
</evidence>
<dbReference type="PROSITE" id="PS01195">
    <property type="entry name" value="PEPT_TRNA_HYDROL_1"/>
    <property type="match status" value="1"/>
</dbReference>
<dbReference type="Proteomes" id="UP001596108">
    <property type="component" value="Unassembled WGS sequence"/>
</dbReference>
<dbReference type="PANTHER" id="PTHR17224:SF1">
    <property type="entry name" value="PEPTIDYL-TRNA HYDROLASE"/>
    <property type="match status" value="1"/>
</dbReference>
<feature type="site" description="Discriminates between blocked and unblocked aminoacyl-tRNA" evidence="7">
    <location>
        <position position="9"/>
    </location>
</feature>
<feature type="binding site" evidence="7">
    <location>
        <position position="14"/>
    </location>
    <ligand>
        <name>tRNA</name>
        <dbReference type="ChEBI" id="CHEBI:17843"/>
    </ligand>
</feature>
<dbReference type="EMBL" id="JBHSNC010000035">
    <property type="protein sequence ID" value="MFC5530003.1"/>
    <property type="molecule type" value="Genomic_DNA"/>
</dbReference>
<accession>A0ABW0QZZ2</accession>
<keyword evidence="11" id="KW-1185">Reference proteome</keyword>
<dbReference type="NCBIfam" id="TIGR00447">
    <property type="entry name" value="pth"/>
    <property type="match status" value="1"/>
</dbReference>
<evidence type="ECO:0000256" key="4">
    <source>
        <dbReference type="ARBA" id="ARBA00022884"/>
    </source>
</evidence>